<evidence type="ECO:0000259" key="14">
    <source>
        <dbReference type="PROSITE" id="PS50162"/>
    </source>
</evidence>
<dbReference type="InterPro" id="IPR014721">
    <property type="entry name" value="Ribsml_uS5_D2-typ_fold_subgr"/>
</dbReference>
<keyword evidence="1 11" id="KW-0479">Metal-binding</keyword>
<dbReference type="Gene3D" id="3.30.230.10">
    <property type="match status" value="1"/>
</dbReference>
<evidence type="ECO:0000313" key="16">
    <source>
        <dbReference type="Proteomes" id="UP000541810"/>
    </source>
</evidence>
<dbReference type="GO" id="GO:0000725">
    <property type="term" value="P:recombinational repair"/>
    <property type="evidence" value="ECO:0007669"/>
    <property type="project" value="UniProtKB-UniRule"/>
</dbReference>
<dbReference type="GO" id="GO:0008270">
    <property type="term" value="F:zinc ion binding"/>
    <property type="evidence" value="ECO:0007669"/>
    <property type="project" value="UniProtKB-KW"/>
</dbReference>
<comment type="similarity">
    <text evidence="11 13">Belongs to the RecA family. RadA subfamily.</text>
</comment>
<dbReference type="InterPro" id="IPR004504">
    <property type="entry name" value="DNA_repair_RadA"/>
</dbReference>
<dbReference type="NCBIfam" id="TIGR00416">
    <property type="entry name" value="sms"/>
    <property type="match status" value="1"/>
</dbReference>
<evidence type="ECO:0000256" key="9">
    <source>
        <dbReference type="ARBA" id="ARBA00023125"/>
    </source>
</evidence>
<dbReference type="RefSeq" id="WP_184675195.1">
    <property type="nucleotide sequence ID" value="NZ_JACHGY010000001.1"/>
</dbReference>
<evidence type="ECO:0000256" key="11">
    <source>
        <dbReference type="HAMAP-Rule" id="MF_01498"/>
    </source>
</evidence>
<sequence>MAKAKSQFICRSCGAISPRWMGKCPECGEWDGLEEVKATGKGAGLDPHRGIAPATDGEQAQAKPITDIVDEDEAGPGRIATGIGEFDRVLGGAESMRGIVPGSATMLGGDPGIGKSTLMLQAAIVLARRGQTVLYVTSEESAGQLRLRAERLAAAPSGREGETGLPPELFVLADTNLARIAAQAQKIKPALLVIDSIQMVYKGDLPAAPGSVTQLRACCLELVYHAKSTGSALMLVGHVTKQGALAGPRLLEHMVDTVLYFEGDRYHSHRVMRGVKNRFGSTLEVGLFEMTDRGLMEVQDGAGLLAAEYQPRSGSVVCPVLSGTRCLLIEMQALTATGFLGSAKRKVSGLDRSRLDMLIAVLEKRGGLRLADQDVFASSVGGVRVGEPAADLAVALAIAGAHLERQLDHGTCAVGEIGLGGEIRGVQQAERRIVEATRMGFKRIICPDARWPKVKGAELVPVKTLDHALQQLN</sequence>
<dbReference type="InterPro" id="IPR003593">
    <property type="entry name" value="AAA+_ATPase"/>
</dbReference>
<evidence type="ECO:0000256" key="4">
    <source>
        <dbReference type="ARBA" id="ARBA00022771"/>
    </source>
</evidence>
<dbReference type="Proteomes" id="UP000541810">
    <property type="component" value="Unassembled WGS sequence"/>
</dbReference>
<dbReference type="GO" id="GO:0005524">
    <property type="term" value="F:ATP binding"/>
    <property type="evidence" value="ECO:0007669"/>
    <property type="project" value="UniProtKB-UniRule"/>
</dbReference>
<dbReference type="PANTHER" id="PTHR32472">
    <property type="entry name" value="DNA REPAIR PROTEIN RADA"/>
    <property type="match status" value="1"/>
</dbReference>
<protein>
    <recommendedName>
        <fullName evidence="11 12">DNA repair protein RadA</fullName>
    </recommendedName>
</protein>
<name>A0A7X0H5K6_9BACT</name>
<dbReference type="GO" id="GO:0005829">
    <property type="term" value="C:cytosol"/>
    <property type="evidence" value="ECO:0007669"/>
    <property type="project" value="TreeGrafter"/>
</dbReference>
<feature type="short sequence motif" description="RadA KNRFG motif" evidence="11">
    <location>
        <begin position="276"/>
        <end position="280"/>
    </location>
</feature>
<dbReference type="InterPro" id="IPR020588">
    <property type="entry name" value="RecA_ATP-bd"/>
</dbReference>
<dbReference type="EMBL" id="JACHGY010000001">
    <property type="protein sequence ID" value="MBB6428230.1"/>
    <property type="molecule type" value="Genomic_DNA"/>
</dbReference>
<keyword evidence="9 11" id="KW-0238">DNA-binding</keyword>
<keyword evidence="8 11" id="KW-0346">Stress response</keyword>
<keyword evidence="16" id="KW-1185">Reference proteome</keyword>
<proteinExistence type="inferred from homology"/>
<keyword evidence="10 11" id="KW-0234">DNA repair</keyword>
<evidence type="ECO:0000256" key="7">
    <source>
        <dbReference type="ARBA" id="ARBA00022840"/>
    </source>
</evidence>
<dbReference type="InterPro" id="IPR027417">
    <property type="entry name" value="P-loop_NTPase"/>
</dbReference>
<comment type="caution">
    <text evidence="15">The sequence shown here is derived from an EMBL/GenBank/DDBJ whole genome shotgun (WGS) entry which is preliminary data.</text>
</comment>
<organism evidence="15 16">
    <name type="scientific">Algisphaera agarilytica</name>
    <dbReference type="NCBI Taxonomy" id="1385975"/>
    <lineage>
        <taxon>Bacteria</taxon>
        <taxon>Pseudomonadati</taxon>
        <taxon>Planctomycetota</taxon>
        <taxon>Phycisphaerae</taxon>
        <taxon>Phycisphaerales</taxon>
        <taxon>Phycisphaeraceae</taxon>
        <taxon>Algisphaera</taxon>
    </lineage>
</organism>
<evidence type="ECO:0000256" key="12">
    <source>
        <dbReference type="NCBIfam" id="TIGR00416"/>
    </source>
</evidence>
<accession>A0A7X0H5K6</accession>
<gene>
    <name evidence="11" type="primary">radA</name>
    <name evidence="15" type="ORF">HNQ40_000036</name>
</gene>
<evidence type="ECO:0000256" key="2">
    <source>
        <dbReference type="ARBA" id="ARBA00022741"/>
    </source>
</evidence>
<comment type="function">
    <text evidence="11">Plays a role in repairing double-strand DNA breaks, probably involving stabilizing or processing branched DNA or blocked replication forks.</text>
</comment>
<dbReference type="GO" id="GO:0140664">
    <property type="term" value="F:ATP-dependent DNA damage sensor activity"/>
    <property type="evidence" value="ECO:0007669"/>
    <property type="project" value="InterPro"/>
</dbReference>
<evidence type="ECO:0000256" key="10">
    <source>
        <dbReference type="ARBA" id="ARBA00023204"/>
    </source>
</evidence>
<keyword evidence="7 11" id="KW-0067">ATP-binding</keyword>
<dbReference type="GO" id="GO:0016787">
    <property type="term" value="F:hydrolase activity"/>
    <property type="evidence" value="ECO:0007669"/>
    <property type="project" value="UniProtKB-KW"/>
</dbReference>
<dbReference type="PRINTS" id="PR01874">
    <property type="entry name" value="DNAREPAIRADA"/>
</dbReference>
<evidence type="ECO:0000313" key="15">
    <source>
        <dbReference type="EMBL" id="MBB6428230.1"/>
    </source>
</evidence>
<dbReference type="PANTHER" id="PTHR32472:SF10">
    <property type="entry name" value="DNA REPAIR PROTEIN RADA-LIKE PROTEIN"/>
    <property type="match status" value="1"/>
</dbReference>
<keyword evidence="5" id="KW-0378">Hydrolase</keyword>
<feature type="region of interest" description="Lon-protease-like" evidence="11">
    <location>
        <begin position="374"/>
        <end position="473"/>
    </location>
</feature>
<dbReference type="InterPro" id="IPR020568">
    <property type="entry name" value="Ribosomal_Su5_D2-typ_SF"/>
</dbReference>
<dbReference type="InterPro" id="IPR041166">
    <property type="entry name" value="Rubredoxin_2"/>
</dbReference>
<dbReference type="Pfam" id="PF13481">
    <property type="entry name" value="AAA_25"/>
    <property type="match status" value="1"/>
</dbReference>
<dbReference type="SUPFAM" id="SSF54211">
    <property type="entry name" value="Ribosomal protein S5 domain 2-like"/>
    <property type="match status" value="1"/>
</dbReference>
<reference evidence="15 16" key="1">
    <citation type="submission" date="2020-08" db="EMBL/GenBank/DDBJ databases">
        <title>Genomic Encyclopedia of Type Strains, Phase IV (KMG-IV): sequencing the most valuable type-strain genomes for metagenomic binning, comparative biology and taxonomic classification.</title>
        <authorList>
            <person name="Goeker M."/>
        </authorList>
    </citation>
    <scope>NUCLEOTIDE SEQUENCE [LARGE SCALE GENOMIC DNA]</scope>
    <source>
        <strain evidence="15 16">DSM 103725</strain>
    </source>
</reference>
<keyword evidence="4 13" id="KW-0863">Zinc-finger</keyword>
<feature type="binding site" evidence="11">
    <location>
        <begin position="109"/>
        <end position="116"/>
    </location>
    <ligand>
        <name>ATP</name>
        <dbReference type="ChEBI" id="CHEBI:30616"/>
    </ligand>
</feature>
<keyword evidence="3 11" id="KW-0227">DNA damage</keyword>
<evidence type="ECO:0000256" key="1">
    <source>
        <dbReference type="ARBA" id="ARBA00022723"/>
    </source>
</evidence>
<evidence type="ECO:0000256" key="13">
    <source>
        <dbReference type="RuleBase" id="RU003555"/>
    </source>
</evidence>
<comment type="domain">
    <text evidence="11">The middle region has homology to RecA with ATPase motifs including the RadA KNRFG motif, while the C-terminus is homologous to Lon protease.</text>
</comment>
<dbReference type="CDD" id="cd01121">
    <property type="entry name" value="RadA_SMS_N"/>
    <property type="match status" value="1"/>
</dbReference>
<evidence type="ECO:0000256" key="5">
    <source>
        <dbReference type="ARBA" id="ARBA00022801"/>
    </source>
</evidence>
<evidence type="ECO:0000256" key="6">
    <source>
        <dbReference type="ARBA" id="ARBA00022833"/>
    </source>
</evidence>
<dbReference type="HAMAP" id="MF_01498">
    <property type="entry name" value="RadA_bact"/>
    <property type="match status" value="1"/>
</dbReference>
<dbReference type="Pfam" id="PF18073">
    <property type="entry name" value="Zn_ribbon_LapB"/>
    <property type="match status" value="1"/>
</dbReference>
<evidence type="ECO:0000256" key="3">
    <source>
        <dbReference type="ARBA" id="ARBA00022763"/>
    </source>
</evidence>
<comment type="function">
    <text evidence="13">DNA-dependent ATPase involved in processing of recombination intermediates, plays a role in repairing DNA breaks. Stimulates the branch migration of RecA-mediated strand transfer reactions, allowing the 3' invading strand to extend heteroduplex DNA faster. Binds ssDNA in the presence of ADP but not other nucleotides, has ATPase activity that is stimulated by ssDNA and various branched DNA structures, but inhibited by SSB. Does not have RecA's homology-searching function.</text>
</comment>
<dbReference type="Gene3D" id="3.40.50.300">
    <property type="entry name" value="P-loop containing nucleotide triphosphate hydrolases"/>
    <property type="match status" value="1"/>
</dbReference>
<dbReference type="GO" id="GO:0003684">
    <property type="term" value="F:damaged DNA binding"/>
    <property type="evidence" value="ECO:0007669"/>
    <property type="project" value="InterPro"/>
</dbReference>
<dbReference type="SUPFAM" id="SSF52540">
    <property type="entry name" value="P-loop containing nucleoside triphosphate hydrolases"/>
    <property type="match status" value="1"/>
</dbReference>
<keyword evidence="2 11" id="KW-0547">Nucleotide-binding</keyword>
<dbReference type="PROSITE" id="PS50162">
    <property type="entry name" value="RECA_2"/>
    <property type="match status" value="1"/>
</dbReference>
<feature type="domain" description="RecA family profile 1" evidence="14">
    <location>
        <begin position="75"/>
        <end position="239"/>
    </location>
</feature>
<dbReference type="Pfam" id="PF13541">
    <property type="entry name" value="ChlI"/>
    <property type="match status" value="1"/>
</dbReference>
<dbReference type="SMART" id="SM00382">
    <property type="entry name" value="AAA"/>
    <property type="match status" value="1"/>
</dbReference>
<keyword evidence="6 13" id="KW-0862">Zinc</keyword>
<dbReference type="AlphaFoldDB" id="A0A7X0H5K6"/>
<evidence type="ECO:0000256" key="8">
    <source>
        <dbReference type="ARBA" id="ARBA00023016"/>
    </source>
</evidence>